<dbReference type="GO" id="GO:0007165">
    <property type="term" value="P:signal transduction"/>
    <property type="evidence" value="ECO:0007669"/>
    <property type="project" value="UniProtKB-KW"/>
</dbReference>
<keyword evidence="10" id="KW-0732">Signal</keyword>
<feature type="signal peptide" evidence="10">
    <location>
        <begin position="1"/>
        <end position="25"/>
    </location>
</feature>
<proteinExistence type="predicted"/>
<evidence type="ECO:0000313" key="11">
    <source>
        <dbReference type="EMBL" id="CAH1102585.1"/>
    </source>
</evidence>
<dbReference type="PANTHER" id="PTHR21137">
    <property type="entry name" value="ODORANT RECEPTOR"/>
    <property type="match status" value="1"/>
</dbReference>
<dbReference type="GO" id="GO:0005886">
    <property type="term" value="C:plasma membrane"/>
    <property type="evidence" value="ECO:0007669"/>
    <property type="project" value="UniProtKB-SubCell"/>
</dbReference>
<protein>
    <submittedName>
        <fullName evidence="11">Uncharacterized protein</fullName>
    </submittedName>
</protein>
<evidence type="ECO:0000256" key="2">
    <source>
        <dbReference type="ARBA" id="ARBA00022475"/>
    </source>
</evidence>
<evidence type="ECO:0000256" key="1">
    <source>
        <dbReference type="ARBA" id="ARBA00004651"/>
    </source>
</evidence>
<keyword evidence="6" id="KW-1133">Transmembrane helix</keyword>
<evidence type="ECO:0000256" key="10">
    <source>
        <dbReference type="SAM" id="SignalP"/>
    </source>
</evidence>
<keyword evidence="7" id="KW-0472">Membrane</keyword>
<evidence type="ECO:0000256" key="4">
    <source>
        <dbReference type="ARBA" id="ARBA00022692"/>
    </source>
</evidence>
<dbReference type="GO" id="GO:0004984">
    <property type="term" value="F:olfactory receptor activity"/>
    <property type="evidence" value="ECO:0007669"/>
    <property type="project" value="InterPro"/>
</dbReference>
<dbReference type="Proteomes" id="UP001153636">
    <property type="component" value="Chromosome 13"/>
</dbReference>
<evidence type="ECO:0000256" key="7">
    <source>
        <dbReference type="ARBA" id="ARBA00023136"/>
    </source>
</evidence>
<dbReference type="OrthoDB" id="8185860at2759"/>
<keyword evidence="8" id="KW-0675">Receptor</keyword>
<evidence type="ECO:0000256" key="6">
    <source>
        <dbReference type="ARBA" id="ARBA00022989"/>
    </source>
</evidence>
<evidence type="ECO:0000313" key="12">
    <source>
        <dbReference type="Proteomes" id="UP001153636"/>
    </source>
</evidence>
<organism evidence="11 12">
    <name type="scientific">Psylliodes chrysocephalus</name>
    <dbReference type="NCBI Taxonomy" id="3402493"/>
    <lineage>
        <taxon>Eukaryota</taxon>
        <taxon>Metazoa</taxon>
        <taxon>Ecdysozoa</taxon>
        <taxon>Arthropoda</taxon>
        <taxon>Hexapoda</taxon>
        <taxon>Insecta</taxon>
        <taxon>Pterygota</taxon>
        <taxon>Neoptera</taxon>
        <taxon>Endopterygota</taxon>
        <taxon>Coleoptera</taxon>
        <taxon>Polyphaga</taxon>
        <taxon>Cucujiformia</taxon>
        <taxon>Chrysomeloidea</taxon>
        <taxon>Chrysomelidae</taxon>
        <taxon>Galerucinae</taxon>
        <taxon>Alticini</taxon>
        <taxon>Psylliodes</taxon>
    </lineage>
</organism>
<keyword evidence="5" id="KW-0552">Olfaction</keyword>
<dbReference type="InterPro" id="IPR004117">
    <property type="entry name" value="7tm6_olfct_rcpt"/>
</dbReference>
<reference evidence="11" key="1">
    <citation type="submission" date="2022-01" db="EMBL/GenBank/DDBJ databases">
        <authorList>
            <person name="King R."/>
        </authorList>
    </citation>
    <scope>NUCLEOTIDE SEQUENCE</scope>
</reference>
<keyword evidence="2" id="KW-1003">Cell membrane</keyword>
<keyword evidence="3" id="KW-0716">Sensory transduction</keyword>
<keyword evidence="12" id="KW-1185">Reference proteome</keyword>
<dbReference type="Pfam" id="PF02949">
    <property type="entry name" value="7tm_6"/>
    <property type="match status" value="1"/>
</dbReference>
<evidence type="ECO:0000256" key="5">
    <source>
        <dbReference type="ARBA" id="ARBA00022725"/>
    </source>
</evidence>
<dbReference type="PANTHER" id="PTHR21137:SF35">
    <property type="entry name" value="ODORANT RECEPTOR 19A-RELATED"/>
    <property type="match status" value="1"/>
</dbReference>
<dbReference type="AlphaFoldDB" id="A0A9P0CMZ0"/>
<name>A0A9P0CMZ0_9CUCU</name>
<feature type="chain" id="PRO_5040487319" evidence="10">
    <location>
        <begin position="26"/>
        <end position="92"/>
    </location>
</feature>
<evidence type="ECO:0000256" key="3">
    <source>
        <dbReference type="ARBA" id="ARBA00022606"/>
    </source>
</evidence>
<dbReference type="GO" id="GO:0005549">
    <property type="term" value="F:odorant binding"/>
    <property type="evidence" value="ECO:0007669"/>
    <property type="project" value="InterPro"/>
</dbReference>
<accession>A0A9P0CMZ0</accession>
<dbReference type="EMBL" id="OV651825">
    <property type="protein sequence ID" value="CAH1102585.1"/>
    <property type="molecule type" value="Genomic_DNA"/>
</dbReference>
<comment type="subcellular location">
    <subcellularLocation>
        <location evidence="1">Cell membrane</location>
        <topology evidence="1">Multi-pass membrane protein</topology>
    </subcellularLocation>
</comment>
<evidence type="ECO:0000256" key="8">
    <source>
        <dbReference type="ARBA" id="ARBA00023170"/>
    </source>
</evidence>
<keyword evidence="9" id="KW-0807">Transducer</keyword>
<keyword evidence="4" id="KW-0812">Transmembrane</keyword>
<sequence length="92" mass="10748">MQYFSCILIQLFLICWSGNRITVAADHITSCLYESNWFSCSERFKKSMLLTMIRMKRPLYLSIGKFSPLTLSTVMVVCRGSFSYFTMFKSIQ</sequence>
<evidence type="ECO:0000256" key="9">
    <source>
        <dbReference type="ARBA" id="ARBA00023224"/>
    </source>
</evidence>
<gene>
    <name evidence="11" type="ORF">PSYICH_LOCUS4078</name>
</gene>